<dbReference type="RefSeq" id="WP_212822276.1">
    <property type="nucleotide sequence ID" value="NZ_AP023359.1"/>
</dbReference>
<feature type="region of interest" description="Disordered" evidence="1">
    <location>
        <begin position="196"/>
        <end position="234"/>
    </location>
</feature>
<feature type="compositionally biased region" description="Acidic residues" evidence="1">
    <location>
        <begin position="332"/>
        <end position="344"/>
    </location>
</feature>
<evidence type="ECO:0000313" key="2">
    <source>
        <dbReference type="EMBL" id="BCJ64119.1"/>
    </source>
</evidence>
<protein>
    <recommendedName>
        <fullName evidence="4">RecT family protein</fullName>
    </recommendedName>
</protein>
<dbReference type="KEGG" id="pry:Prubr_11400"/>
<evidence type="ECO:0000256" key="1">
    <source>
        <dbReference type="SAM" id="MobiDB-lite"/>
    </source>
</evidence>
<organism evidence="2 3">
    <name type="scientific">Polymorphospora rubra</name>
    <dbReference type="NCBI Taxonomy" id="338584"/>
    <lineage>
        <taxon>Bacteria</taxon>
        <taxon>Bacillati</taxon>
        <taxon>Actinomycetota</taxon>
        <taxon>Actinomycetes</taxon>
        <taxon>Micromonosporales</taxon>
        <taxon>Micromonosporaceae</taxon>
        <taxon>Polymorphospora</taxon>
    </lineage>
</organism>
<feature type="region of interest" description="Disordered" evidence="1">
    <location>
        <begin position="328"/>
        <end position="354"/>
    </location>
</feature>
<accession>A0A810MVV5</accession>
<gene>
    <name evidence="2" type="ORF">Prubr_11400</name>
</gene>
<evidence type="ECO:0000313" key="3">
    <source>
        <dbReference type="Proteomes" id="UP000680866"/>
    </source>
</evidence>
<dbReference type="EMBL" id="AP023359">
    <property type="protein sequence ID" value="BCJ64119.1"/>
    <property type="molecule type" value="Genomic_DNA"/>
</dbReference>
<keyword evidence="3" id="KW-1185">Reference proteome</keyword>
<evidence type="ECO:0008006" key="4">
    <source>
        <dbReference type="Google" id="ProtNLM"/>
    </source>
</evidence>
<dbReference type="AlphaFoldDB" id="A0A810MVV5"/>
<dbReference type="Proteomes" id="UP000680866">
    <property type="component" value="Chromosome"/>
</dbReference>
<proteinExistence type="predicted"/>
<reference evidence="2" key="1">
    <citation type="submission" date="2020-08" db="EMBL/GenBank/DDBJ databases">
        <title>Whole genome shotgun sequence of Polymorphospora rubra NBRC 101157.</title>
        <authorList>
            <person name="Komaki H."/>
            <person name="Tamura T."/>
        </authorList>
    </citation>
    <scope>NUCLEOTIDE SEQUENCE</scope>
    <source>
        <strain evidence="2">NBRC 101157</strain>
    </source>
</reference>
<name>A0A810MVV5_9ACTN</name>
<sequence length="354" mass="37863">MTELAVRPATNGWGVVDHIQQPAPGPARQDLAEWVAQAREVANIADMLCRTSFVPKAFQGKAAECAAAILAGQEMDMSPMASLRAIDVIEGKPGLTALGLRALVQSKGHEIWVHESTATRAIVKGRRRGSDKVESSTWTMDRAKHLAGKDNWRKQPTAMLLARATAECARLIAADALLGMPYSTEELADGADVPVSAVPDTTEAKPTTARRTARRAQPKAEPAPVPEPSLEDPEQVPATVAAIDDAVAAGASAPWQPGEREEMTADSEPGITDAQITKLHTSFSKQGIKDRDAKSAFIEQVTGRRVGSSKELSRREAMRVIDALEAPAVEEPPYDDEPGFDDDWPTVPVIGGGQ</sequence>